<comment type="catalytic activity">
    <reaction evidence="1">
        <text>[glutaredoxin]-dithiol + a hydroperoxide = [glutaredoxin]-disulfide + an alcohol + H2O</text>
        <dbReference type="Rhea" id="RHEA:62624"/>
        <dbReference type="Rhea" id="RHEA-COMP:10729"/>
        <dbReference type="Rhea" id="RHEA-COMP:10730"/>
        <dbReference type="ChEBI" id="CHEBI:15377"/>
        <dbReference type="ChEBI" id="CHEBI:29950"/>
        <dbReference type="ChEBI" id="CHEBI:30879"/>
        <dbReference type="ChEBI" id="CHEBI:35924"/>
        <dbReference type="ChEBI" id="CHEBI:50058"/>
        <dbReference type="EC" id="1.11.1.25"/>
    </reaction>
</comment>
<dbReference type="GO" id="GO:0005739">
    <property type="term" value="C:mitochondrion"/>
    <property type="evidence" value="ECO:0007669"/>
    <property type="project" value="TreeGrafter"/>
</dbReference>
<comment type="function">
    <text evidence="9">Thiol-specific peroxidase that catalyzes the reduction of hydrogen peroxide and organic hydroperoxides to water and alcohols, respectively. Plays a role in cell protection against oxidative stress by detoxifying peroxides.</text>
</comment>
<name>A0A2P6TGJ3_CHLSO</name>
<dbReference type="GO" id="GO:0034599">
    <property type="term" value="P:cellular response to oxidative stress"/>
    <property type="evidence" value="ECO:0007669"/>
    <property type="project" value="InterPro"/>
</dbReference>
<gene>
    <name evidence="11" type="ORF">C2E21_7738</name>
</gene>
<dbReference type="InterPro" id="IPR013740">
    <property type="entry name" value="Redoxin"/>
</dbReference>
<feature type="active site" description="Cysteine sulfenic acid (-SOH) intermediate" evidence="8">
    <location>
        <position position="67"/>
    </location>
</feature>
<evidence type="ECO:0000256" key="2">
    <source>
        <dbReference type="ARBA" id="ARBA00010505"/>
    </source>
</evidence>
<comment type="caution">
    <text evidence="11">The sequence shown here is derived from an EMBL/GenBank/DDBJ whole genome shotgun (WGS) entry which is preliminary data.</text>
</comment>
<dbReference type="AlphaFoldDB" id="A0A2P6TGJ3"/>
<dbReference type="GO" id="GO:0008379">
    <property type="term" value="F:thioredoxin peroxidase activity"/>
    <property type="evidence" value="ECO:0007669"/>
    <property type="project" value="InterPro"/>
</dbReference>
<evidence type="ECO:0000256" key="4">
    <source>
        <dbReference type="ARBA" id="ARBA00022559"/>
    </source>
</evidence>
<evidence type="ECO:0000256" key="9">
    <source>
        <dbReference type="RuleBase" id="RU366011"/>
    </source>
</evidence>
<dbReference type="InterPro" id="IPR037944">
    <property type="entry name" value="PRX5-like"/>
</dbReference>
<evidence type="ECO:0000256" key="1">
    <source>
        <dbReference type="ARBA" id="ARBA00001711"/>
    </source>
</evidence>
<feature type="domain" description="Thioredoxin" evidence="10">
    <location>
        <begin position="21"/>
        <end position="180"/>
    </location>
</feature>
<dbReference type="EMBL" id="LHPG02000017">
    <property type="protein sequence ID" value="PRW33220.1"/>
    <property type="molecule type" value="Genomic_DNA"/>
</dbReference>
<keyword evidence="6 9" id="KW-0560">Oxidoreductase</keyword>
<evidence type="ECO:0000256" key="3">
    <source>
        <dbReference type="ARBA" id="ARBA00013016"/>
    </source>
</evidence>
<dbReference type="STRING" id="3076.A0A2P6TGJ3"/>
<evidence type="ECO:0000256" key="7">
    <source>
        <dbReference type="ARBA" id="ARBA00023284"/>
    </source>
</evidence>
<dbReference type="CDD" id="cd03013">
    <property type="entry name" value="PRX5_like"/>
    <property type="match status" value="1"/>
</dbReference>
<comment type="similarity">
    <text evidence="2 9">Belongs to the peroxiredoxin family. Prx5 subfamily.</text>
</comment>
<accession>A0A2P6TGJ3</accession>
<dbReference type="FunFam" id="3.40.30.10:FF:000020">
    <property type="entry name" value="Peroxiredoxin"/>
    <property type="match status" value="1"/>
</dbReference>
<evidence type="ECO:0000256" key="8">
    <source>
        <dbReference type="PIRSR" id="PIRSR637944-1"/>
    </source>
</evidence>
<dbReference type="SUPFAM" id="SSF52833">
    <property type="entry name" value="Thioredoxin-like"/>
    <property type="match status" value="1"/>
</dbReference>
<dbReference type="Gene3D" id="3.40.30.10">
    <property type="entry name" value="Glutaredoxin"/>
    <property type="match status" value="1"/>
</dbReference>
<dbReference type="InterPro" id="IPR013766">
    <property type="entry name" value="Thioredoxin_domain"/>
</dbReference>
<evidence type="ECO:0000259" key="10">
    <source>
        <dbReference type="PROSITE" id="PS51352"/>
    </source>
</evidence>
<dbReference type="PANTHER" id="PTHR10430:SF16">
    <property type="entry name" value="PEROXIREDOXIN-5, MITOCHONDRIAL"/>
    <property type="match status" value="1"/>
</dbReference>
<dbReference type="Pfam" id="PF08534">
    <property type="entry name" value="Redoxin"/>
    <property type="match status" value="1"/>
</dbReference>
<sequence length="180" mass="18803">MITAAAAIAQKATKKPAKMTVKAGDALPDVKLDELVGGEIKQQSLKELFAGKKGILFGVPGAFTPGCSKTHLPGYVADFEKLQAAGAEVIICVAVNDAFAMDAWGQANNTAGKVVMLADARAELTKALGIELDAPAVLGNTRCRRFSAVIEDGKFKTVNLEAGGELTCSLSNVILDQLKQ</sequence>
<keyword evidence="7 9" id="KW-0676">Redox-active center</keyword>
<dbReference type="EC" id="1.11.1.25" evidence="3 9"/>
<evidence type="ECO:0000256" key="6">
    <source>
        <dbReference type="ARBA" id="ARBA00023002"/>
    </source>
</evidence>
<dbReference type="PROSITE" id="PS51352">
    <property type="entry name" value="THIOREDOXIN_2"/>
    <property type="match status" value="1"/>
</dbReference>
<dbReference type="GO" id="GO:0045454">
    <property type="term" value="P:cell redox homeostasis"/>
    <property type="evidence" value="ECO:0007669"/>
    <property type="project" value="TreeGrafter"/>
</dbReference>
<protein>
    <recommendedName>
        <fullName evidence="3 9">Glutaredoxin-dependent peroxiredoxin</fullName>
        <ecNumber evidence="3 9">1.11.1.25</ecNumber>
    </recommendedName>
</protein>
<organism evidence="11 12">
    <name type="scientific">Chlorella sorokiniana</name>
    <name type="common">Freshwater green alga</name>
    <dbReference type="NCBI Taxonomy" id="3076"/>
    <lineage>
        <taxon>Eukaryota</taxon>
        <taxon>Viridiplantae</taxon>
        <taxon>Chlorophyta</taxon>
        <taxon>core chlorophytes</taxon>
        <taxon>Trebouxiophyceae</taxon>
        <taxon>Chlorellales</taxon>
        <taxon>Chlorellaceae</taxon>
        <taxon>Chlorella clade</taxon>
        <taxon>Chlorella</taxon>
    </lineage>
</organism>
<keyword evidence="4 9" id="KW-0575">Peroxidase</keyword>
<proteinExistence type="inferred from homology"/>
<keyword evidence="5 9" id="KW-0049">Antioxidant</keyword>
<dbReference type="GO" id="GO:0042744">
    <property type="term" value="P:hydrogen peroxide catabolic process"/>
    <property type="evidence" value="ECO:0007669"/>
    <property type="project" value="TreeGrafter"/>
</dbReference>
<keyword evidence="12" id="KW-1185">Reference proteome</keyword>
<dbReference type="GO" id="GO:0005777">
    <property type="term" value="C:peroxisome"/>
    <property type="evidence" value="ECO:0007669"/>
    <property type="project" value="TreeGrafter"/>
</dbReference>
<evidence type="ECO:0000256" key="5">
    <source>
        <dbReference type="ARBA" id="ARBA00022862"/>
    </source>
</evidence>
<evidence type="ECO:0000313" key="11">
    <source>
        <dbReference type="EMBL" id="PRW33220.1"/>
    </source>
</evidence>
<reference evidence="11 12" key="1">
    <citation type="journal article" date="2018" name="Plant J.">
        <title>Genome sequences of Chlorella sorokiniana UTEX 1602 and Micractinium conductrix SAG 241.80: implications to maltose excretion by a green alga.</title>
        <authorList>
            <person name="Arriola M.B."/>
            <person name="Velmurugan N."/>
            <person name="Zhang Y."/>
            <person name="Plunkett M.H."/>
            <person name="Hondzo H."/>
            <person name="Barney B.M."/>
        </authorList>
    </citation>
    <scope>NUCLEOTIDE SEQUENCE [LARGE SCALE GENOMIC DNA]</scope>
    <source>
        <strain evidence="12">UTEX 1602</strain>
    </source>
</reference>
<dbReference type="OrthoDB" id="1882547at2759"/>
<evidence type="ECO:0000313" key="12">
    <source>
        <dbReference type="Proteomes" id="UP000239899"/>
    </source>
</evidence>
<dbReference type="Proteomes" id="UP000239899">
    <property type="component" value="Unassembled WGS sequence"/>
</dbReference>
<dbReference type="InterPro" id="IPR036249">
    <property type="entry name" value="Thioredoxin-like_sf"/>
</dbReference>
<dbReference type="PANTHER" id="PTHR10430">
    <property type="entry name" value="PEROXIREDOXIN"/>
    <property type="match status" value="1"/>
</dbReference>